<evidence type="ECO:0000313" key="2">
    <source>
        <dbReference type="EMBL" id="AKK09235.1"/>
    </source>
</evidence>
<feature type="transmembrane region" description="Helical" evidence="1">
    <location>
        <begin position="28"/>
        <end position="48"/>
    </location>
</feature>
<name>A0A0G3H922_9CORY</name>
<reference evidence="2 3" key="1">
    <citation type="journal article" date="2015" name="Genome Announc.">
        <title>Complete Genome Sequence of the Type Strain Corynebacterium testudinoris DSM 44614, Recovered from Necrotic Lesions in the Mouth of a Tortoise.</title>
        <authorList>
            <person name="Ruckert C."/>
            <person name="Kriete M."/>
            <person name="Jaenicke S."/>
            <person name="Winkler A."/>
            <person name="Tauch A."/>
        </authorList>
    </citation>
    <scope>NUCLEOTIDE SEQUENCE [LARGE SCALE GENOMIC DNA]</scope>
    <source>
        <strain evidence="2 3">DSM 44614</strain>
    </source>
</reference>
<keyword evidence="1" id="KW-1133">Transmembrane helix</keyword>
<organism evidence="2 3">
    <name type="scientific">Corynebacterium testudinoris</name>
    <dbReference type="NCBI Taxonomy" id="136857"/>
    <lineage>
        <taxon>Bacteria</taxon>
        <taxon>Bacillati</taxon>
        <taxon>Actinomycetota</taxon>
        <taxon>Actinomycetes</taxon>
        <taxon>Mycobacteriales</taxon>
        <taxon>Corynebacteriaceae</taxon>
        <taxon>Corynebacterium</taxon>
    </lineage>
</organism>
<gene>
    <name evidence="2" type="ORF">CTEST_09030</name>
</gene>
<dbReference type="Proteomes" id="UP000035540">
    <property type="component" value="Chromosome"/>
</dbReference>
<feature type="transmembrane region" description="Helical" evidence="1">
    <location>
        <begin position="5"/>
        <end position="22"/>
    </location>
</feature>
<keyword evidence="1" id="KW-0472">Membrane</keyword>
<dbReference type="KEGG" id="cted:CTEST_09030"/>
<accession>A0A0G3H922</accession>
<proteinExistence type="predicted"/>
<evidence type="ECO:0000256" key="1">
    <source>
        <dbReference type="SAM" id="Phobius"/>
    </source>
</evidence>
<keyword evidence="1" id="KW-0812">Transmembrane</keyword>
<dbReference type="PATRIC" id="fig|136857.5.peg.1795"/>
<protein>
    <submittedName>
        <fullName evidence="2">Uncharacterized protein</fullName>
    </submittedName>
</protein>
<dbReference type="RefSeq" id="WP_047253448.1">
    <property type="nucleotide sequence ID" value="NZ_CP011545.1"/>
</dbReference>
<evidence type="ECO:0000313" key="3">
    <source>
        <dbReference type="Proteomes" id="UP000035540"/>
    </source>
</evidence>
<dbReference type="AlphaFoldDB" id="A0A0G3H922"/>
<dbReference type="STRING" id="136857.CTEST_09030"/>
<dbReference type="EMBL" id="CP011545">
    <property type="protein sequence ID" value="AKK09235.1"/>
    <property type="molecule type" value="Genomic_DNA"/>
</dbReference>
<reference evidence="3" key="2">
    <citation type="submission" date="2015-05" db="EMBL/GenBank/DDBJ databases">
        <title>Complete genome sequence of Corynebacterium testudinoris DSM 44614, recovered from necrotic lesions in the mouth of a tortoise.</title>
        <authorList>
            <person name="Ruckert C."/>
            <person name="Albersmeier A."/>
            <person name="Winkler A."/>
            <person name="Tauch A."/>
        </authorList>
    </citation>
    <scope>NUCLEOTIDE SEQUENCE [LARGE SCALE GENOMIC DNA]</scope>
    <source>
        <strain evidence="3">DSM 44614</strain>
    </source>
</reference>
<sequence length="60" mass="6655">MRSLWLWKIIAVTALIIAYLVVEALDMNVSIIAPVIVAAIALILFLPFRPAGKRQHDAEV</sequence>
<keyword evidence="3" id="KW-1185">Reference proteome</keyword>